<accession>A0AAD9HEK8</accession>
<feature type="chain" id="PRO_5042163290" evidence="2">
    <location>
        <begin position="19"/>
        <end position="111"/>
    </location>
</feature>
<proteinExistence type="predicted"/>
<name>A0AAD9HEK8_9PEZI</name>
<evidence type="ECO:0000313" key="3">
    <source>
        <dbReference type="EMBL" id="KAK2027443.1"/>
    </source>
</evidence>
<reference evidence="3" key="1">
    <citation type="submission" date="2021-06" db="EMBL/GenBank/DDBJ databases">
        <title>Comparative genomics, transcriptomics and evolutionary studies reveal genomic signatures of adaptation to plant cell wall in hemibiotrophic fungi.</title>
        <authorList>
            <consortium name="DOE Joint Genome Institute"/>
            <person name="Baroncelli R."/>
            <person name="Diaz J.F."/>
            <person name="Benocci T."/>
            <person name="Peng M."/>
            <person name="Battaglia E."/>
            <person name="Haridas S."/>
            <person name="Andreopoulos W."/>
            <person name="Labutti K."/>
            <person name="Pangilinan J."/>
            <person name="Floch G.L."/>
            <person name="Makela M.R."/>
            <person name="Henrissat B."/>
            <person name="Grigoriev I.V."/>
            <person name="Crouch J.A."/>
            <person name="De Vries R.P."/>
            <person name="Sukno S.A."/>
            <person name="Thon M.R."/>
        </authorList>
    </citation>
    <scope>NUCLEOTIDE SEQUENCE</scope>
    <source>
        <strain evidence="3">MAFF235873</strain>
    </source>
</reference>
<dbReference type="EMBL" id="MU842895">
    <property type="protein sequence ID" value="KAK2027443.1"/>
    <property type="molecule type" value="Genomic_DNA"/>
</dbReference>
<organism evidence="3 4">
    <name type="scientific">Colletotrichum zoysiae</name>
    <dbReference type="NCBI Taxonomy" id="1216348"/>
    <lineage>
        <taxon>Eukaryota</taxon>
        <taxon>Fungi</taxon>
        <taxon>Dikarya</taxon>
        <taxon>Ascomycota</taxon>
        <taxon>Pezizomycotina</taxon>
        <taxon>Sordariomycetes</taxon>
        <taxon>Hypocreomycetidae</taxon>
        <taxon>Glomerellales</taxon>
        <taxon>Glomerellaceae</taxon>
        <taxon>Colletotrichum</taxon>
        <taxon>Colletotrichum graminicola species complex</taxon>
    </lineage>
</organism>
<protein>
    <submittedName>
        <fullName evidence="3">Uncharacterized protein</fullName>
    </submittedName>
</protein>
<sequence length="111" mass="11710">MALCAVPILLLRYATSRASKRGIRASGSQGRRGGVRLGTEGRLADGLDRGKGAFARRLSRLSFKLLGTGYSHLGTDIQEPSAPAVVSLSPFIQGRDYHVTSAVDSPSGSPR</sequence>
<dbReference type="AlphaFoldDB" id="A0AAD9HEK8"/>
<gene>
    <name evidence="3" type="ORF">LX32DRAFT_653918</name>
</gene>
<feature type="region of interest" description="Disordered" evidence="1">
    <location>
        <begin position="20"/>
        <end position="39"/>
    </location>
</feature>
<dbReference type="Proteomes" id="UP001232148">
    <property type="component" value="Unassembled WGS sequence"/>
</dbReference>
<keyword evidence="4" id="KW-1185">Reference proteome</keyword>
<comment type="caution">
    <text evidence="3">The sequence shown here is derived from an EMBL/GenBank/DDBJ whole genome shotgun (WGS) entry which is preliminary data.</text>
</comment>
<feature type="signal peptide" evidence="2">
    <location>
        <begin position="1"/>
        <end position="18"/>
    </location>
</feature>
<evidence type="ECO:0000313" key="4">
    <source>
        <dbReference type="Proteomes" id="UP001232148"/>
    </source>
</evidence>
<keyword evidence="2" id="KW-0732">Signal</keyword>
<evidence type="ECO:0000256" key="1">
    <source>
        <dbReference type="SAM" id="MobiDB-lite"/>
    </source>
</evidence>
<evidence type="ECO:0000256" key="2">
    <source>
        <dbReference type="SAM" id="SignalP"/>
    </source>
</evidence>